<accession>A0A0M9A7E3</accession>
<sequence>MDGNEIEGGQELSDIDGRGLTLDLPGTRPGDALAFELVPAEIFLDVVSGYVQLAVDDSGAETQNRAVLGAVLGAVDARNIEEEMVAVCSLISGTSKLKLHFNTFNTFNDPWCKPEENAATNIVDSRIFVTFYWVVVAMPVLAAFPSLLSISYRIGSLISDQCMTNSCRQQTGRQKWMQSSRLWGTEIAGLEECLGGLVTRFQKTNVPLEVDEERRCSPFASILGLDWIVSQLGHLVLKKRKPFFAYHLPAIYLRNEQSNTHTDATTMMNQVLVKPNMKITNKTGQSTSQSTQSRSTLVNHAMTHEEIHRITAQSDSPKTLAMNLLAPQIKGEREDEKYCFVRILTELKFYQRYTAGSDGRLSGSEATTRDGSENSTNKTLVVRVFPQSYDDSSGVFHPFKSADIRGKTDSATTVTLFRYNLSAPAFGRVCPCDLKISHEERRVRQGLIAGYLANLNVTKVFEHFLSLKVILVGEILSQTIPTSNLLWIPLHKRSTRLRVPYQNSRGIGTLANSGTISTLAKSECNGESTKPILRGRLIKLEFAKAKAAENDSTMSHRLDGLKDSHFPEIELTAVQTFHQFIQFRKDDSARYNFGNICMVLIIPVNRLPFGVVI</sequence>
<evidence type="ECO:0000256" key="1">
    <source>
        <dbReference type="SAM" id="Phobius"/>
    </source>
</evidence>
<keyword evidence="3" id="KW-1185">Reference proteome</keyword>
<feature type="transmembrane region" description="Helical" evidence="1">
    <location>
        <begin position="131"/>
        <end position="152"/>
    </location>
</feature>
<proteinExistence type="predicted"/>
<dbReference type="Proteomes" id="UP000053105">
    <property type="component" value="Unassembled WGS sequence"/>
</dbReference>
<keyword evidence="1" id="KW-1133">Transmembrane helix</keyword>
<keyword evidence="1" id="KW-0472">Membrane</keyword>
<dbReference type="AlphaFoldDB" id="A0A0M9A7E3"/>
<dbReference type="EMBL" id="KQ435727">
    <property type="protein sequence ID" value="KOX77996.1"/>
    <property type="molecule type" value="Genomic_DNA"/>
</dbReference>
<evidence type="ECO:0000313" key="2">
    <source>
        <dbReference type="EMBL" id="KOX77996.1"/>
    </source>
</evidence>
<gene>
    <name evidence="2" type="ORF">WN51_05884</name>
</gene>
<organism evidence="2 3">
    <name type="scientific">Melipona quadrifasciata</name>
    <dbReference type="NCBI Taxonomy" id="166423"/>
    <lineage>
        <taxon>Eukaryota</taxon>
        <taxon>Metazoa</taxon>
        <taxon>Ecdysozoa</taxon>
        <taxon>Arthropoda</taxon>
        <taxon>Hexapoda</taxon>
        <taxon>Insecta</taxon>
        <taxon>Pterygota</taxon>
        <taxon>Neoptera</taxon>
        <taxon>Endopterygota</taxon>
        <taxon>Hymenoptera</taxon>
        <taxon>Apocrita</taxon>
        <taxon>Aculeata</taxon>
        <taxon>Apoidea</taxon>
        <taxon>Anthophila</taxon>
        <taxon>Apidae</taxon>
        <taxon>Melipona</taxon>
    </lineage>
</organism>
<protein>
    <submittedName>
        <fullName evidence="2">Uncharacterized protein</fullName>
    </submittedName>
</protein>
<keyword evidence="1" id="KW-0812">Transmembrane</keyword>
<name>A0A0M9A7E3_9HYME</name>
<evidence type="ECO:0000313" key="3">
    <source>
        <dbReference type="Proteomes" id="UP000053105"/>
    </source>
</evidence>
<reference evidence="2 3" key="1">
    <citation type="submission" date="2015-07" db="EMBL/GenBank/DDBJ databases">
        <title>The genome of Melipona quadrifasciata.</title>
        <authorList>
            <person name="Pan H."/>
            <person name="Kapheim K."/>
        </authorList>
    </citation>
    <scope>NUCLEOTIDE SEQUENCE [LARGE SCALE GENOMIC DNA]</scope>
    <source>
        <strain evidence="2">0111107301</strain>
        <tissue evidence="2">Whole body</tissue>
    </source>
</reference>